<keyword evidence="1" id="KW-1245">Viral tail assembly</keyword>
<dbReference type="PANTHER" id="PTHR37813:SF1">
    <property type="entry name" value="FELS-2 PROPHAGE PROTEIN"/>
    <property type="match status" value="1"/>
</dbReference>
<feature type="transmembrane region" description="Helical" evidence="5">
    <location>
        <begin position="1814"/>
        <end position="1839"/>
    </location>
</feature>
<evidence type="ECO:0000256" key="2">
    <source>
        <dbReference type="ARBA" id="ARBA00022612"/>
    </source>
</evidence>
<evidence type="ECO:0000256" key="4">
    <source>
        <dbReference type="SAM" id="MobiDB-lite"/>
    </source>
</evidence>
<evidence type="ECO:0000256" key="3">
    <source>
        <dbReference type="SAM" id="Coils"/>
    </source>
</evidence>
<evidence type="ECO:0000256" key="5">
    <source>
        <dbReference type="SAM" id="Phobius"/>
    </source>
</evidence>
<sequence length="2607" mass="275513">MAEEIQSNIRVNIDTASALAGLKLLQREISAFHTQMSKAGAASAATSAQMGSNLVNTINQTGKFAASMTTVKTSAQAFTTALEKNQLTMGQYFKYAAGASKSFGSKFATEFNTINNVAIERVKSLQTQYVKMGTAANGAISAIKVRPLTLDMEHLGTRTMIAAQRQQLLNQMLDLGSTKLLNFGKNMQWAGRQLMVGFTVPLTMFAGAAMNSYKQIEAERIQLTRVYGTFETTAAQANAAADSIQKLALQYTAYGVAVKDTMALGATVAAAGATGKDLTEQVAASSKLAVLGRMSQDEAFKSIMVLKNAFHLSGKGLENTVGLMNAVQNQTVNSIQDITEATIKAGPVVQALGGNMSDLLFFTTAMREGGISASQGANALKSALASMINPTTKAQTLLKGMGIDLQAIVQKDKGNLRATVMDFGAALDKLDPLKRAQALETLFGKFQFARVSALFNNINRAGSQAQSVAGLGGASSKQLEDLMNREMKKVSDSPLYKFQKQLADFQAAIAPIGEQFMKFLTPIMKFFTDLAKGFEKLPDGMKTAIVGIAVILGGVAPLVLMLVGLISNGAANMMKFLVTIKKFFNGLTSGSKVLGEQVRYMSQQEIDAAAEAASLDQVHQKLVQTFTVEREAVDLLSAAYERAAIAARGFGPMPSVAKATAAEASVIRGYSASAINVTRGIQGYAEGGILKGPGTGTSDSMVARVSTGEAIIPAASVKKNPDVVNSLISGDMPAYATGGIVGQFESGYKSEAKLAYEAEQRRLAEARANDPKIKAEREAAAKARMPKLFLYDSAIAGPLTPESPVAHKMVIDQNLGKLGFVTFKNDIQFTQDPQHTLMRNMGMRANRWRTVKPGDNSWLGKYFDVNEYGPLGNIIRRFAEGGIVNGPGTGTSDSVVARVSNGEAIIPADSVKKNPDVVSALVSGDMPAYSEGIAAIGGKGTDNRYTQFTRTDAMQQGHLEEGTRLSINQILENVSEVTTLTEKDLQAIKNKYTRLKEEIMKDLKLTEQQALDYKLSAFNEKTYGQSPAGNNRGASENSPGRPINVAAEAAYYKNSGGHSGSNFARHMENVGMADSEIKTILEKTNGIIVAELEKLPEGAQIIGSELDTIIDKAMETAVVGETKAAEALSNMEKSYYTLAYGPRTNDRRVMFGGERGSYDATSNRARGLAITERVLGSASPYPEKGQIHLDPTKFAAANAAFSTGAVKEGLLQLKAAGGEFEAIANKAAGLIGKDSEGINEGIDLVDKALIRLQEETMGLANTADGTSERLAQGINEATGAASPSKKAIEIAGKNIGDGALLGIEEGLSGTQVAVATAMEEVGATVKTNTMSWSEWQAALNGASASLDVATADQILYEEIMNQLSAAKKLEIPTAETITEKIQLMTLAGGEFGDIAQKASAQYERGGSGVELGTNMANEAFDKYVAKVQAQIAAQEELSNMATLDAEALQKFIAEFGTFNSVVSAVNSGTSQAMSKAKNANDPSMYKTVTSRGEQLGSYIHNNAPVDEMDESPRTQAPRFVQATASASMPAAPITAAAEGTVVTFAEAVQTESKVVIPEATGTMMEEIVSTVQASIPRVAEAANMLTAEISKPIIASAPNISKASQRILAPLMNPEAEVTMQRLNEALIQNVKIVNDDVLENSANNIALREGAQMLKIANAPMNAFWGAVDKIGLAAENVGPMLTSASEKIQVEFIKMQERVEVLATTAVEAGTKFGIAAKELAIAGIEATKAGAVAAGTAVRNGAVATGNFVTSPHSNKLSDSLRNKQTALQNGQRGGGGTGMMATMGLSMVAGMASGIEGPVGKFASALQPAIMALSVLSMITPMLSAEFMAAAAGIAAALIEFIVPIMAVVAVIALVVAAFMFVADQAEKDAERTAAANRKAAEGVIGFGNALTLSKDQLGNFNDTFSANVGPSAVSSSKLTSGPSGYSSTIQSSENSQKSTKLANDKDFKSVNSNLLSQLKSAKGAQGDLLINTFAQTLKSQGAAEADITTYVEALKEAAGRKDLNLNFKSIDISSPAGQIQMEQQIKAAAGSFKYLQKKYSPEVLAKGETIANNAASVQGLTAKSYIANIKKIGTTDETSGEREDYRNSVIDQLRNNTDFQDYIGTHYGQKKVTAWNSRTAEQRKDALKGVSFDDQIKQFKKDAAGNNNDSNSEFAMMIKSVEKTSNAAETAFTSSKSGGMSAGDLAMLHTQAQLVGQDVVNMGTAFKNGQMSSKDFNKQMKMIGENVKSLGAVQGKNFVDSIVDSMKGLDPKVKTIIKSLTNVKDEMLLIKAASLGINVNESDANKIKEGEDAEKQLKANPKMSGQGLAILQNKVTAKDDILGALSDSITSYMADITKATEAAKSSLDKLNEKYQKQSDLYNAEGTLLQKVQDKISSAYKKRIDALTTISKINDAIAQSQKDQLGLATALSQGDIAQAANAAQTMRANQAKNAIEQQQAALQAQSDRAVAAATITYKGKKINQAQLDAAKEKADVANLLANNKGLGYSVGGVVGYATGGMVAPKYFAAGDLARGTDIIPAMLTPGEFVMTKSTVDRLGSSNLSALNSGASLNSDSEGEGSVYNYSVNVNVATGANPEEIANTVMRKFQQVNSQNLRGNTYGA</sequence>
<dbReference type="InterPro" id="IPR010090">
    <property type="entry name" value="Phage_tape_meas"/>
</dbReference>
<dbReference type="Pfam" id="PF10145">
    <property type="entry name" value="PhageMin_Tail"/>
    <property type="match status" value="1"/>
</dbReference>
<dbReference type="NCBIfam" id="TIGR01760">
    <property type="entry name" value="tape_meas_TP901"/>
    <property type="match status" value="1"/>
</dbReference>
<dbReference type="EMBL" id="LR798269">
    <property type="protein sequence ID" value="CAB5219229.1"/>
    <property type="molecule type" value="Genomic_DNA"/>
</dbReference>
<feature type="region of interest" description="Disordered" evidence="4">
    <location>
        <begin position="1917"/>
        <end position="1948"/>
    </location>
</feature>
<organism evidence="7">
    <name type="scientific">uncultured Caudovirales phage</name>
    <dbReference type="NCBI Taxonomy" id="2100421"/>
    <lineage>
        <taxon>Viruses</taxon>
        <taxon>Duplodnaviria</taxon>
        <taxon>Heunggongvirae</taxon>
        <taxon>Uroviricota</taxon>
        <taxon>Caudoviricetes</taxon>
        <taxon>Peduoviridae</taxon>
        <taxon>Maltschvirus</taxon>
        <taxon>Maltschvirus maltsch</taxon>
    </lineage>
</organism>
<keyword evidence="5" id="KW-0812">Transmembrane</keyword>
<gene>
    <name evidence="7" type="ORF">UFOVP222_43</name>
</gene>
<feature type="transmembrane region" description="Helical" evidence="5">
    <location>
        <begin position="1845"/>
        <end position="1867"/>
    </location>
</feature>
<evidence type="ECO:0000256" key="1">
    <source>
        <dbReference type="ARBA" id="ARBA00022465"/>
    </source>
</evidence>
<protein>
    <submittedName>
        <fullName evidence="7">Phage tail tape measure protein</fullName>
    </submittedName>
</protein>
<name>A0A6J7WMA2_9CAUD</name>
<feature type="domain" description="Phage tail tape measure protein" evidence="6">
    <location>
        <begin position="246"/>
        <end position="444"/>
    </location>
</feature>
<feature type="compositionally biased region" description="Polar residues" evidence="4">
    <location>
        <begin position="1917"/>
        <end position="1946"/>
    </location>
</feature>
<keyword evidence="2" id="KW-1188">Viral release from host cell</keyword>
<keyword evidence="5" id="KW-0472">Membrane</keyword>
<dbReference type="GO" id="GO:0098003">
    <property type="term" value="P:viral tail assembly"/>
    <property type="evidence" value="ECO:0007669"/>
    <property type="project" value="UniProtKB-KW"/>
</dbReference>
<accession>A0A6J7WMA2</accession>
<evidence type="ECO:0000313" key="7">
    <source>
        <dbReference type="EMBL" id="CAB5219229.1"/>
    </source>
</evidence>
<evidence type="ECO:0000259" key="6">
    <source>
        <dbReference type="Pfam" id="PF10145"/>
    </source>
</evidence>
<dbReference type="PANTHER" id="PTHR37813">
    <property type="entry name" value="FELS-2 PROPHAGE PROTEIN"/>
    <property type="match status" value="1"/>
</dbReference>
<feature type="transmembrane region" description="Helical" evidence="5">
    <location>
        <begin position="544"/>
        <end position="566"/>
    </location>
</feature>
<proteinExistence type="predicted"/>
<keyword evidence="3" id="KW-0175">Coiled coil</keyword>
<feature type="coiled-coil region" evidence="3">
    <location>
        <begin position="2432"/>
        <end position="2486"/>
    </location>
</feature>
<keyword evidence="5" id="KW-1133">Transmembrane helix</keyword>
<reference evidence="7" key="1">
    <citation type="submission" date="2020-05" db="EMBL/GenBank/DDBJ databases">
        <authorList>
            <person name="Chiriac C."/>
            <person name="Salcher M."/>
            <person name="Ghai R."/>
            <person name="Kavagutti S V."/>
        </authorList>
    </citation>
    <scope>NUCLEOTIDE SEQUENCE</scope>
</reference>